<keyword evidence="2" id="KW-0472">Membrane</keyword>
<protein>
    <recommendedName>
        <fullName evidence="7">Transmembrane protein</fullName>
    </recommendedName>
</protein>
<evidence type="ECO:0000256" key="2">
    <source>
        <dbReference type="SAM" id="Phobius"/>
    </source>
</evidence>
<accession>A0A0W0TNC7</accession>
<dbReference type="Proteomes" id="UP000054698">
    <property type="component" value="Unassembled WGS sequence"/>
</dbReference>
<dbReference type="Proteomes" id="UP000251942">
    <property type="component" value="Unassembled WGS sequence"/>
</dbReference>
<keyword evidence="2" id="KW-0812">Transmembrane</keyword>
<organism evidence="3 5">
    <name type="scientific">Legionella feeleii</name>
    <dbReference type="NCBI Taxonomy" id="453"/>
    <lineage>
        <taxon>Bacteria</taxon>
        <taxon>Pseudomonadati</taxon>
        <taxon>Pseudomonadota</taxon>
        <taxon>Gammaproteobacteria</taxon>
        <taxon>Legionellales</taxon>
        <taxon>Legionellaceae</taxon>
        <taxon>Legionella</taxon>
    </lineage>
</organism>
<name>A0A0W0TNC7_9GAMM</name>
<dbReference type="EMBL" id="UASS01000011">
    <property type="protein sequence ID" value="SPX60587.1"/>
    <property type="molecule type" value="Genomic_DNA"/>
</dbReference>
<evidence type="ECO:0008006" key="7">
    <source>
        <dbReference type="Google" id="ProtNLM"/>
    </source>
</evidence>
<dbReference type="PATRIC" id="fig|453.4.peg.1821"/>
<reference evidence="3 5" key="1">
    <citation type="submission" date="2015-11" db="EMBL/GenBank/DDBJ databases">
        <title>Genomic analysis of 38 Legionella species identifies large and diverse effector repertoires.</title>
        <authorList>
            <person name="Burstein D."/>
            <person name="Amaro F."/>
            <person name="Zusman T."/>
            <person name="Lifshitz Z."/>
            <person name="Cohen O."/>
            <person name="Gilbert J.A."/>
            <person name="Pupko T."/>
            <person name="Shuman H.A."/>
            <person name="Segal G."/>
        </authorList>
    </citation>
    <scope>NUCLEOTIDE SEQUENCE [LARGE SCALE GENOMIC DNA]</scope>
    <source>
        <strain evidence="3 5">WO-44C</strain>
    </source>
</reference>
<feature type="coiled-coil region" evidence="1">
    <location>
        <begin position="52"/>
        <end position="79"/>
    </location>
</feature>
<keyword evidence="1" id="KW-0175">Coiled coil</keyword>
<keyword evidence="5" id="KW-1185">Reference proteome</keyword>
<sequence length="188" mass="21868">MDVIKTNDAVYNSGVKLTNTITKKPNYIIHLIYAGSFLLAVSLVIAYLVWSKNQLAIRHKELEEKIRINEQKRLVQEREHKIKIKLCMNKAMELYSQDWAEACIQQNRKNKNGFENCRNRADAYVKYMKTSYTTTEESARLYNYQLAQCKSLYSFSNKPNLNCSLPTTLAHSVNAGLKKYEQTCREII</sequence>
<dbReference type="RefSeq" id="WP_058445714.1">
    <property type="nucleotide sequence ID" value="NZ_CAAAHT010000003.1"/>
</dbReference>
<proteinExistence type="predicted"/>
<keyword evidence="2" id="KW-1133">Transmembrane helix</keyword>
<evidence type="ECO:0000313" key="6">
    <source>
        <dbReference type="Proteomes" id="UP000251942"/>
    </source>
</evidence>
<feature type="transmembrane region" description="Helical" evidence="2">
    <location>
        <begin position="27"/>
        <end position="50"/>
    </location>
</feature>
<evidence type="ECO:0000313" key="3">
    <source>
        <dbReference type="EMBL" id="KTC96741.1"/>
    </source>
</evidence>
<evidence type="ECO:0000313" key="5">
    <source>
        <dbReference type="Proteomes" id="UP000054698"/>
    </source>
</evidence>
<evidence type="ECO:0000313" key="4">
    <source>
        <dbReference type="EMBL" id="SPX60587.1"/>
    </source>
</evidence>
<evidence type="ECO:0000256" key="1">
    <source>
        <dbReference type="SAM" id="Coils"/>
    </source>
</evidence>
<dbReference type="STRING" id="453.Lfee_1653"/>
<gene>
    <name evidence="3" type="ORF">Lfee_1653</name>
    <name evidence="4" type="ORF">NCTC12022_01319</name>
</gene>
<dbReference type="EMBL" id="LNYB01000080">
    <property type="protein sequence ID" value="KTC96741.1"/>
    <property type="molecule type" value="Genomic_DNA"/>
</dbReference>
<reference evidence="4 6" key="2">
    <citation type="submission" date="2018-06" db="EMBL/GenBank/DDBJ databases">
        <authorList>
            <consortium name="Pathogen Informatics"/>
            <person name="Doyle S."/>
        </authorList>
    </citation>
    <scope>NUCLEOTIDE SEQUENCE [LARGE SCALE GENOMIC DNA]</scope>
    <source>
        <strain evidence="4 6">NCTC12022</strain>
    </source>
</reference>
<dbReference type="AlphaFoldDB" id="A0A0W0TNC7"/>